<protein>
    <submittedName>
        <fullName evidence="2">Uncharacterized protein</fullName>
    </submittedName>
</protein>
<feature type="transmembrane region" description="Helical" evidence="1">
    <location>
        <begin position="172"/>
        <end position="205"/>
    </location>
</feature>
<name>A0A9N9WXV4_9DIPT</name>
<feature type="transmembrane region" description="Helical" evidence="1">
    <location>
        <begin position="217"/>
        <end position="244"/>
    </location>
</feature>
<keyword evidence="1" id="KW-0472">Membrane</keyword>
<dbReference type="Proteomes" id="UP001153620">
    <property type="component" value="Chromosome 4"/>
</dbReference>
<evidence type="ECO:0000313" key="3">
    <source>
        <dbReference type="Proteomes" id="UP001153620"/>
    </source>
</evidence>
<reference evidence="2" key="2">
    <citation type="submission" date="2022-10" db="EMBL/GenBank/DDBJ databases">
        <authorList>
            <consortium name="ENA_rothamsted_submissions"/>
            <consortium name="culmorum"/>
            <person name="King R."/>
        </authorList>
    </citation>
    <scope>NUCLEOTIDE SEQUENCE</scope>
</reference>
<feature type="transmembrane region" description="Helical" evidence="1">
    <location>
        <begin position="100"/>
        <end position="122"/>
    </location>
</feature>
<feature type="transmembrane region" description="Helical" evidence="1">
    <location>
        <begin position="68"/>
        <end position="88"/>
    </location>
</feature>
<gene>
    <name evidence="2" type="ORF">CHIRRI_LOCUS13278</name>
</gene>
<dbReference type="AlphaFoldDB" id="A0A9N9WXV4"/>
<sequence length="347" mass="38665">MFPTISKVIKSNIPHSLPTVSTSSLSKIAFIVLNVITGFIAATTFFITGGIQKHFSQLEPTISTDYEYYLQVAIILAFVTVILTIYGCHCADIQSTAATTAYLVLTSITFVGYLLFITYFLMFKEHIGAVVNENFGNMKEFERRDVEGWLGCEGDECKDAVMMTVYAYLQQLVVICCIIVGCQFFFQVCNTICAIVAFAAFGYCLYDLYSVRNGPYASFVFPVTLISIFGATAAVNLIGTLGVILKSVKVMRFFHFLLWMALGALVVALLYFLMPMRECKGDFVVRMYRERVADFMLSSLVIVGLQLITLLAGVEFTLVLINEFHESELCAVGTFCGVSEETLDRYN</sequence>
<dbReference type="OrthoDB" id="10556435at2759"/>
<keyword evidence="3" id="KW-1185">Reference proteome</keyword>
<reference evidence="2" key="1">
    <citation type="submission" date="2022-01" db="EMBL/GenBank/DDBJ databases">
        <authorList>
            <person name="King R."/>
        </authorList>
    </citation>
    <scope>NUCLEOTIDE SEQUENCE</scope>
</reference>
<feature type="transmembrane region" description="Helical" evidence="1">
    <location>
        <begin position="295"/>
        <end position="321"/>
    </location>
</feature>
<feature type="transmembrane region" description="Helical" evidence="1">
    <location>
        <begin position="28"/>
        <end position="48"/>
    </location>
</feature>
<keyword evidence="1" id="KW-1133">Transmembrane helix</keyword>
<feature type="transmembrane region" description="Helical" evidence="1">
    <location>
        <begin position="256"/>
        <end position="274"/>
    </location>
</feature>
<accession>A0A9N9WXV4</accession>
<keyword evidence="1" id="KW-0812">Transmembrane</keyword>
<evidence type="ECO:0000256" key="1">
    <source>
        <dbReference type="SAM" id="Phobius"/>
    </source>
</evidence>
<organism evidence="2 3">
    <name type="scientific">Chironomus riparius</name>
    <dbReference type="NCBI Taxonomy" id="315576"/>
    <lineage>
        <taxon>Eukaryota</taxon>
        <taxon>Metazoa</taxon>
        <taxon>Ecdysozoa</taxon>
        <taxon>Arthropoda</taxon>
        <taxon>Hexapoda</taxon>
        <taxon>Insecta</taxon>
        <taxon>Pterygota</taxon>
        <taxon>Neoptera</taxon>
        <taxon>Endopterygota</taxon>
        <taxon>Diptera</taxon>
        <taxon>Nematocera</taxon>
        <taxon>Chironomoidea</taxon>
        <taxon>Chironomidae</taxon>
        <taxon>Chironominae</taxon>
        <taxon>Chironomus</taxon>
    </lineage>
</organism>
<proteinExistence type="predicted"/>
<evidence type="ECO:0000313" key="2">
    <source>
        <dbReference type="EMBL" id="CAG9810465.1"/>
    </source>
</evidence>
<dbReference type="EMBL" id="OU895880">
    <property type="protein sequence ID" value="CAG9810465.1"/>
    <property type="molecule type" value="Genomic_DNA"/>
</dbReference>